<dbReference type="PANTHER" id="PTHR36649:SF28">
    <property type="entry name" value="UBIQUITIN-LIKE DOMAIN-CONTAINING PROTEIN"/>
    <property type="match status" value="1"/>
</dbReference>
<sequence>MSSLPPTSSQYPISATNIFVCLHFYMITFSSTTTSVSLPELNKEWHIIDNHLVQVRQVELRPVAPNPRSGCIQNFARNIPRVSTVISTATGIKLSVTPVWFEETKVTNPIRYPQTITAASNTELRRPFDILAKYRTVRDGQHTKNIDFVTEPFTSSVNSTETLIVVLDMLAQSNGMETSFTSKAFKSEDSIYRAACGVVNLFTMPLLSVDGGGPLLTATFNLKLNLSYEDISSSEDNTSEFVISFINDIAKKFECPPEYVRVFELARGSVMTKWGFTTPDQKYTQDLAKKFVQEAQKPFSIDLLVLSKTVPANYPIEWKQAPTTLQLQPSDFEPKYDRDYGNWPLDDSVQRRGARPYYRPVGWYRHALHVLDKYTDKRWLGMNSSAEEWPVAYHGTKREAVSPIMKDRLMAAKSDAYKKEVVRKKGPEAEDGIYLATHCNKGADANRYAESFTVKMPPGTVSEEETYKVVFQCRYNPKTFTEHGWTWKCEPFDPLAKEIRVYKMDGVRPYGILLKKVKQNNATDLTGMWICDDNERNVQDAGKYFVSQFGEKVYWFGRQYKAPWNFANVSYGTINRQDSKLTIQWGDLPLGCNRLFGKLILEISSDYQNMVKANGSDKIFGGTHFRRLPNESLDKFEIDAHMKWGTTSNDMSGCWAGNDGTKYAIGVCKNQIYWLGIDETNRRSHVAVGTISGNIITINWGDIMTAQEKFHGEIECRIESPQRIIIVKCICGPFCTKELTKINLS</sequence>
<proteinExistence type="predicted"/>
<evidence type="ECO:0000313" key="2">
    <source>
        <dbReference type="Proteomes" id="UP000663842"/>
    </source>
</evidence>
<dbReference type="EMBL" id="CAJOBF010007731">
    <property type="protein sequence ID" value="CAF4239929.1"/>
    <property type="molecule type" value="Genomic_DNA"/>
</dbReference>
<reference evidence="1" key="1">
    <citation type="submission" date="2021-02" db="EMBL/GenBank/DDBJ databases">
        <authorList>
            <person name="Nowell W R."/>
        </authorList>
    </citation>
    <scope>NUCLEOTIDE SEQUENCE</scope>
</reference>
<gene>
    <name evidence="1" type="ORF">UXM345_LOCUS30123</name>
</gene>
<dbReference type="PANTHER" id="PTHR36649">
    <property type="entry name" value="UBIQUITIN-LIKE DOMAIN-CONTAINING PROTEIN"/>
    <property type="match status" value="1"/>
</dbReference>
<organism evidence="1 2">
    <name type="scientific">Rotaria magnacalcarata</name>
    <dbReference type="NCBI Taxonomy" id="392030"/>
    <lineage>
        <taxon>Eukaryota</taxon>
        <taxon>Metazoa</taxon>
        <taxon>Spiralia</taxon>
        <taxon>Gnathifera</taxon>
        <taxon>Rotifera</taxon>
        <taxon>Eurotatoria</taxon>
        <taxon>Bdelloidea</taxon>
        <taxon>Philodinida</taxon>
        <taxon>Philodinidae</taxon>
        <taxon>Rotaria</taxon>
    </lineage>
</organism>
<protein>
    <submittedName>
        <fullName evidence="1">Uncharacterized protein</fullName>
    </submittedName>
</protein>
<accession>A0A820E0E7</accession>
<dbReference type="AlphaFoldDB" id="A0A820E0E7"/>
<evidence type="ECO:0000313" key="1">
    <source>
        <dbReference type="EMBL" id="CAF4239929.1"/>
    </source>
</evidence>
<comment type="caution">
    <text evidence="1">The sequence shown here is derived from an EMBL/GenBank/DDBJ whole genome shotgun (WGS) entry which is preliminary data.</text>
</comment>
<dbReference type="Proteomes" id="UP000663842">
    <property type="component" value="Unassembled WGS sequence"/>
</dbReference>
<name>A0A820E0E7_9BILA</name>